<evidence type="ECO:0000313" key="2">
    <source>
        <dbReference type="Proteomes" id="UP000244005"/>
    </source>
</evidence>
<gene>
    <name evidence="1" type="ORF">MARPO_0118s0044</name>
</gene>
<dbReference type="Proteomes" id="UP000244005">
    <property type="component" value="Unassembled WGS sequence"/>
</dbReference>
<dbReference type="EMBL" id="KZ772790">
    <property type="protein sequence ID" value="PTQ30913.1"/>
    <property type="molecule type" value="Genomic_DNA"/>
</dbReference>
<sequence length="77" mass="8709">MGITHDGGWAGIYNSHSILRRIIKYSGTSVGQDISATKSATKTERCNCYDKIVPTSYGRREKFFLLSTQNLLYLFLD</sequence>
<organism evidence="1 2">
    <name type="scientific">Marchantia polymorpha</name>
    <name type="common">Common liverwort</name>
    <name type="synonym">Marchantia aquatica</name>
    <dbReference type="NCBI Taxonomy" id="3197"/>
    <lineage>
        <taxon>Eukaryota</taxon>
        <taxon>Viridiplantae</taxon>
        <taxon>Streptophyta</taxon>
        <taxon>Embryophyta</taxon>
        <taxon>Marchantiophyta</taxon>
        <taxon>Marchantiopsida</taxon>
        <taxon>Marchantiidae</taxon>
        <taxon>Marchantiales</taxon>
        <taxon>Marchantiaceae</taxon>
        <taxon>Marchantia</taxon>
    </lineage>
</organism>
<reference evidence="2" key="1">
    <citation type="journal article" date="2017" name="Cell">
        <title>Insights into land plant evolution garnered from the Marchantia polymorpha genome.</title>
        <authorList>
            <person name="Bowman J.L."/>
            <person name="Kohchi T."/>
            <person name="Yamato K.T."/>
            <person name="Jenkins J."/>
            <person name="Shu S."/>
            <person name="Ishizaki K."/>
            <person name="Yamaoka S."/>
            <person name="Nishihama R."/>
            <person name="Nakamura Y."/>
            <person name="Berger F."/>
            <person name="Adam C."/>
            <person name="Aki S.S."/>
            <person name="Althoff F."/>
            <person name="Araki T."/>
            <person name="Arteaga-Vazquez M.A."/>
            <person name="Balasubrmanian S."/>
            <person name="Barry K."/>
            <person name="Bauer D."/>
            <person name="Boehm C.R."/>
            <person name="Briginshaw L."/>
            <person name="Caballero-Perez J."/>
            <person name="Catarino B."/>
            <person name="Chen F."/>
            <person name="Chiyoda S."/>
            <person name="Chovatia M."/>
            <person name="Davies K.M."/>
            <person name="Delmans M."/>
            <person name="Demura T."/>
            <person name="Dierschke T."/>
            <person name="Dolan L."/>
            <person name="Dorantes-Acosta A.E."/>
            <person name="Eklund D.M."/>
            <person name="Florent S.N."/>
            <person name="Flores-Sandoval E."/>
            <person name="Fujiyama A."/>
            <person name="Fukuzawa H."/>
            <person name="Galik B."/>
            <person name="Grimanelli D."/>
            <person name="Grimwood J."/>
            <person name="Grossniklaus U."/>
            <person name="Hamada T."/>
            <person name="Haseloff J."/>
            <person name="Hetherington A.J."/>
            <person name="Higo A."/>
            <person name="Hirakawa Y."/>
            <person name="Hundley H.N."/>
            <person name="Ikeda Y."/>
            <person name="Inoue K."/>
            <person name="Inoue S.I."/>
            <person name="Ishida S."/>
            <person name="Jia Q."/>
            <person name="Kakita M."/>
            <person name="Kanazawa T."/>
            <person name="Kawai Y."/>
            <person name="Kawashima T."/>
            <person name="Kennedy M."/>
            <person name="Kinose K."/>
            <person name="Kinoshita T."/>
            <person name="Kohara Y."/>
            <person name="Koide E."/>
            <person name="Komatsu K."/>
            <person name="Kopischke S."/>
            <person name="Kubo M."/>
            <person name="Kyozuka J."/>
            <person name="Lagercrantz U."/>
            <person name="Lin S.S."/>
            <person name="Lindquist E."/>
            <person name="Lipzen A.M."/>
            <person name="Lu C.W."/>
            <person name="De Luna E."/>
            <person name="Martienssen R.A."/>
            <person name="Minamino N."/>
            <person name="Mizutani M."/>
            <person name="Mizutani M."/>
            <person name="Mochizuki N."/>
            <person name="Monte I."/>
            <person name="Mosher R."/>
            <person name="Nagasaki H."/>
            <person name="Nakagami H."/>
            <person name="Naramoto S."/>
            <person name="Nishitani K."/>
            <person name="Ohtani M."/>
            <person name="Okamoto T."/>
            <person name="Okumura M."/>
            <person name="Phillips J."/>
            <person name="Pollak B."/>
            <person name="Reinders A."/>
            <person name="Rovekamp M."/>
            <person name="Sano R."/>
            <person name="Sawa S."/>
            <person name="Schmid M.W."/>
            <person name="Shirakawa M."/>
            <person name="Solano R."/>
            <person name="Spunde A."/>
            <person name="Suetsugu N."/>
            <person name="Sugano S."/>
            <person name="Sugiyama A."/>
            <person name="Sun R."/>
            <person name="Suzuki Y."/>
            <person name="Takenaka M."/>
            <person name="Takezawa D."/>
            <person name="Tomogane H."/>
            <person name="Tsuzuki M."/>
            <person name="Ueda T."/>
            <person name="Umeda M."/>
            <person name="Ward J.M."/>
            <person name="Watanabe Y."/>
            <person name="Yazaki K."/>
            <person name="Yokoyama R."/>
            <person name="Yoshitake Y."/>
            <person name="Yotsui I."/>
            <person name="Zachgo S."/>
            <person name="Schmutz J."/>
        </authorList>
    </citation>
    <scope>NUCLEOTIDE SEQUENCE [LARGE SCALE GENOMIC DNA]</scope>
    <source>
        <strain evidence="2">Tak-1</strain>
    </source>
</reference>
<evidence type="ECO:0000313" key="1">
    <source>
        <dbReference type="EMBL" id="PTQ30913.1"/>
    </source>
</evidence>
<proteinExistence type="predicted"/>
<dbReference type="AlphaFoldDB" id="A0A2R6WAN7"/>
<accession>A0A2R6WAN7</accession>
<name>A0A2R6WAN7_MARPO</name>
<keyword evidence="2" id="KW-1185">Reference proteome</keyword>
<dbReference type="Gramene" id="Mp1g22430.1">
    <property type="protein sequence ID" value="Mp1g22430.1.cds1"/>
    <property type="gene ID" value="Mp1g22430"/>
</dbReference>
<protein>
    <submittedName>
        <fullName evidence="1">Uncharacterized protein</fullName>
    </submittedName>
</protein>